<keyword evidence="10" id="KW-0902">Two-component regulatory system</keyword>
<dbReference type="EC" id="2.7.13.3" evidence="3"/>
<dbReference type="PRINTS" id="PR00344">
    <property type="entry name" value="BCTRLSENSOR"/>
</dbReference>
<dbReference type="InterPro" id="IPR005467">
    <property type="entry name" value="His_kinase_dom"/>
</dbReference>
<keyword evidence="4" id="KW-1003">Cell membrane</keyword>
<keyword evidence="7 12" id="KW-0812">Transmembrane</keyword>
<sequence length="847" mass="94680">MKNRLPKFLHGIRGKLISIFVLIKVVPLVLLAWFAWYTAQGLGDAVSQKAADMADTSLQTIQDIGKTVTEDSIKALDERSREAIETLTTDAARNIARFLYARDADILQAADSDLSEAAFRRFLAQRKRTLYRHGPWRLAPDTKTWEPVETVSLEAKRTRPILPDNARDFHLRPPEYLGEPEVTPLFVEMTYIDLAGNEKIKITQGDLTDKALKNVSDRRNTFVRAENYFAELKSLKPGEIYVSDVIGAYVRTDLIGPYIPERLEKIGLPFSPEKAAYAGTENPVGKRFRGIVRWATPVVRNGQVTGYVTLALDHDHIRQFTDRLMPTAERYTPIIDAIKGNYAFIWDHKSRSISHPRDYMIVGYDPETGHPVTPWLDTELYAEWQASGKPSHEFLADIPPFRDQRLTRKPAPEQIKAGTLGLDCRYLNFSPQCDGWNALTEHGGSGSFVIFFSGLWKLTTAAAIPYYTGQYGKTPQGFGFVTIGANVDDFHKAATDTAEKINTLVGEKDRQFKAQRSDLLEGIEQSLTTTAIGLWGSTVAMVVVVIFIAIWMANLLTARITSMIDGIRAFRDGDLRRRLDDSAKDEMGELAHSFNAMADSVEESFKRLEEAREKAEQASRAKSAFLATVSHELRTPLNGILGFADLLRSDLQSPEHLEYAKIIHQSGEHLLTLVSEILDLAKIEAGEMQFQQNEVPLHGFLENALAVHRSSAEAKGLTISLHLAADLPDYLKTDATRLRQIINNLLSNAVKFTQQGSIILGARDEKEWIAIYVRDTGPGIAREDQEVIFEKFKQLENFLTREHGGTGLGLALVRQLVTHMGGQVSVESEPGQGATFTVLMPKKAQDE</sequence>
<evidence type="ECO:0000259" key="13">
    <source>
        <dbReference type="PROSITE" id="PS50109"/>
    </source>
</evidence>
<evidence type="ECO:0000256" key="8">
    <source>
        <dbReference type="ARBA" id="ARBA00022777"/>
    </source>
</evidence>
<keyword evidence="6" id="KW-0808">Transferase</keyword>
<dbReference type="SUPFAM" id="SSF55874">
    <property type="entry name" value="ATPase domain of HSP90 chaperone/DNA topoisomerase II/histidine kinase"/>
    <property type="match status" value="1"/>
</dbReference>
<evidence type="ECO:0000313" key="16">
    <source>
        <dbReference type="Proteomes" id="UP001479520"/>
    </source>
</evidence>
<dbReference type="Gene3D" id="3.30.565.10">
    <property type="entry name" value="Histidine kinase-like ATPase, C-terminal domain"/>
    <property type="match status" value="1"/>
</dbReference>
<dbReference type="SMART" id="SM00304">
    <property type="entry name" value="HAMP"/>
    <property type="match status" value="1"/>
</dbReference>
<dbReference type="Gene3D" id="6.10.340.10">
    <property type="match status" value="1"/>
</dbReference>
<keyword evidence="12" id="KW-0472">Membrane</keyword>
<dbReference type="InterPro" id="IPR036097">
    <property type="entry name" value="HisK_dim/P_sf"/>
</dbReference>
<evidence type="ECO:0000256" key="2">
    <source>
        <dbReference type="ARBA" id="ARBA00004651"/>
    </source>
</evidence>
<dbReference type="SUPFAM" id="SSF158472">
    <property type="entry name" value="HAMP domain-like"/>
    <property type="match status" value="1"/>
</dbReference>
<evidence type="ECO:0000256" key="3">
    <source>
        <dbReference type="ARBA" id="ARBA00012438"/>
    </source>
</evidence>
<keyword evidence="15" id="KW-0547">Nucleotide-binding</keyword>
<evidence type="ECO:0000256" key="9">
    <source>
        <dbReference type="ARBA" id="ARBA00022989"/>
    </source>
</evidence>
<protein>
    <recommendedName>
        <fullName evidence="3">histidine kinase</fullName>
        <ecNumber evidence="3">2.7.13.3</ecNumber>
    </recommendedName>
</protein>
<keyword evidence="5" id="KW-0597">Phosphoprotein</keyword>
<dbReference type="PANTHER" id="PTHR43711:SF26">
    <property type="entry name" value="SENSOR HISTIDINE KINASE RCSC"/>
    <property type="match status" value="1"/>
</dbReference>
<dbReference type="InterPro" id="IPR029151">
    <property type="entry name" value="Sensor-like_sf"/>
</dbReference>
<comment type="subcellular location">
    <subcellularLocation>
        <location evidence="2">Cell membrane</location>
        <topology evidence="2">Multi-pass membrane protein</topology>
    </subcellularLocation>
</comment>
<feature type="coiled-coil region" evidence="11">
    <location>
        <begin position="598"/>
        <end position="628"/>
    </location>
</feature>
<dbReference type="Gene3D" id="3.30.450.20">
    <property type="entry name" value="PAS domain"/>
    <property type="match status" value="1"/>
</dbReference>
<dbReference type="InterPro" id="IPR003594">
    <property type="entry name" value="HATPase_dom"/>
</dbReference>
<organism evidence="15 16">
    <name type="scientific">Azonexus hydrophilus</name>
    <dbReference type="NCBI Taxonomy" id="418702"/>
    <lineage>
        <taxon>Bacteria</taxon>
        <taxon>Pseudomonadati</taxon>
        <taxon>Pseudomonadota</taxon>
        <taxon>Betaproteobacteria</taxon>
        <taxon>Rhodocyclales</taxon>
        <taxon>Azonexaceae</taxon>
        <taxon>Azonexus</taxon>
    </lineage>
</organism>
<evidence type="ECO:0000256" key="7">
    <source>
        <dbReference type="ARBA" id="ARBA00022692"/>
    </source>
</evidence>
<dbReference type="EMBL" id="CP151406">
    <property type="protein sequence ID" value="WZJ22696.1"/>
    <property type="molecule type" value="Genomic_DNA"/>
</dbReference>
<dbReference type="InterPro" id="IPR003661">
    <property type="entry name" value="HisK_dim/P_dom"/>
</dbReference>
<feature type="domain" description="HAMP" evidence="14">
    <location>
        <begin position="554"/>
        <end position="606"/>
    </location>
</feature>
<dbReference type="InterPro" id="IPR003660">
    <property type="entry name" value="HAMP_dom"/>
</dbReference>
<reference evidence="15 16" key="1">
    <citation type="submission" date="2024-04" db="EMBL/GenBank/DDBJ databases">
        <title>Dissimilatory iodate-reducing microorganisms contribute to the enrichment of iodine in groundwater.</title>
        <authorList>
            <person name="Jiang Z."/>
        </authorList>
    </citation>
    <scope>NUCLEOTIDE SEQUENCE [LARGE SCALE GENOMIC DNA]</scope>
    <source>
        <strain evidence="15 16">NCP973</strain>
    </source>
</reference>
<dbReference type="Pfam" id="PF00672">
    <property type="entry name" value="HAMP"/>
    <property type="match status" value="1"/>
</dbReference>
<dbReference type="CDD" id="cd06225">
    <property type="entry name" value="HAMP"/>
    <property type="match status" value="1"/>
</dbReference>
<name>A0ABZ2XJA6_9RHOO</name>
<evidence type="ECO:0000256" key="4">
    <source>
        <dbReference type="ARBA" id="ARBA00022475"/>
    </source>
</evidence>
<dbReference type="SUPFAM" id="SSF103190">
    <property type="entry name" value="Sensory domain-like"/>
    <property type="match status" value="1"/>
</dbReference>
<dbReference type="Gene3D" id="1.10.287.130">
    <property type="match status" value="1"/>
</dbReference>
<evidence type="ECO:0000256" key="6">
    <source>
        <dbReference type="ARBA" id="ARBA00022679"/>
    </source>
</evidence>
<proteinExistence type="predicted"/>
<evidence type="ECO:0000256" key="10">
    <source>
        <dbReference type="ARBA" id="ARBA00023012"/>
    </source>
</evidence>
<evidence type="ECO:0000313" key="15">
    <source>
        <dbReference type="EMBL" id="WZJ22696.1"/>
    </source>
</evidence>
<dbReference type="CDD" id="cd16922">
    <property type="entry name" value="HATPase_EvgS-ArcB-TorS-like"/>
    <property type="match status" value="1"/>
</dbReference>
<feature type="transmembrane region" description="Helical" evidence="12">
    <location>
        <begin position="12"/>
        <end position="36"/>
    </location>
</feature>
<gene>
    <name evidence="15" type="ORF">AADV58_06030</name>
</gene>
<dbReference type="CDD" id="cd00082">
    <property type="entry name" value="HisKA"/>
    <property type="match status" value="1"/>
</dbReference>
<dbReference type="GO" id="GO:0005524">
    <property type="term" value="F:ATP binding"/>
    <property type="evidence" value="ECO:0007669"/>
    <property type="project" value="UniProtKB-KW"/>
</dbReference>
<dbReference type="SMART" id="SM00388">
    <property type="entry name" value="HisKA"/>
    <property type="match status" value="1"/>
</dbReference>
<dbReference type="InterPro" id="IPR004358">
    <property type="entry name" value="Sig_transdc_His_kin-like_C"/>
</dbReference>
<keyword evidence="11" id="KW-0175">Coiled coil</keyword>
<comment type="catalytic activity">
    <reaction evidence="1">
        <text>ATP + protein L-histidine = ADP + protein N-phospho-L-histidine.</text>
        <dbReference type="EC" id="2.7.13.3"/>
    </reaction>
</comment>
<keyword evidence="15" id="KW-0067">ATP-binding</keyword>
<keyword evidence="16" id="KW-1185">Reference proteome</keyword>
<dbReference type="InterPro" id="IPR036890">
    <property type="entry name" value="HATPase_C_sf"/>
</dbReference>
<evidence type="ECO:0000256" key="1">
    <source>
        <dbReference type="ARBA" id="ARBA00000085"/>
    </source>
</evidence>
<dbReference type="Proteomes" id="UP001479520">
    <property type="component" value="Chromosome"/>
</dbReference>
<accession>A0ABZ2XJA6</accession>
<evidence type="ECO:0000256" key="12">
    <source>
        <dbReference type="SAM" id="Phobius"/>
    </source>
</evidence>
<dbReference type="PROSITE" id="PS50885">
    <property type="entry name" value="HAMP"/>
    <property type="match status" value="1"/>
</dbReference>
<dbReference type="SMART" id="SM00387">
    <property type="entry name" value="HATPase_c"/>
    <property type="match status" value="1"/>
</dbReference>
<feature type="transmembrane region" description="Helical" evidence="12">
    <location>
        <begin position="532"/>
        <end position="553"/>
    </location>
</feature>
<keyword evidence="8" id="KW-0418">Kinase</keyword>
<dbReference type="Pfam" id="PF00512">
    <property type="entry name" value="HisKA"/>
    <property type="match status" value="1"/>
</dbReference>
<dbReference type="PANTHER" id="PTHR43711">
    <property type="entry name" value="TWO-COMPONENT HISTIDINE KINASE"/>
    <property type="match status" value="1"/>
</dbReference>
<dbReference type="SUPFAM" id="SSF47384">
    <property type="entry name" value="Homodimeric domain of signal transducing histidine kinase"/>
    <property type="match status" value="1"/>
</dbReference>
<evidence type="ECO:0000256" key="5">
    <source>
        <dbReference type="ARBA" id="ARBA00022553"/>
    </source>
</evidence>
<dbReference type="RefSeq" id="WP_341744317.1">
    <property type="nucleotide sequence ID" value="NZ_CP151406.1"/>
</dbReference>
<dbReference type="Pfam" id="PF02518">
    <property type="entry name" value="HATPase_c"/>
    <property type="match status" value="1"/>
</dbReference>
<dbReference type="PROSITE" id="PS50109">
    <property type="entry name" value="HIS_KIN"/>
    <property type="match status" value="1"/>
</dbReference>
<keyword evidence="9 12" id="KW-1133">Transmembrane helix</keyword>
<dbReference type="InterPro" id="IPR050736">
    <property type="entry name" value="Sensor_HK_Regulatory"/>
</dbReference>
<evidence type="ECO:0000259" key="14">
    <source>
        <dbReference type="PROSITE" id="PS50885"/>
    </source>
</evidence>
<feature type="domain" description="Histidine kinase" evidence="13">
    <location>
        <begin position="628"/>
        <end position="844"/>
    </location>
</feature>
<evidence type="ECO:0000256" key="11">
    <source>
        <dbReference type="SAM" id="Coils"/>
    </source>
</evidence>